<evidence type="ECO:0000313" key="3">
    <source>
        <dbReference type="Proteomes" id="UP001224622"/>
    </source>
</evidence>
<comment type="caution">
    <text evidence="2">The sequence shown here is derived from an EMBL/GenBank/DDBJ whole genome shotgun (WGS) entry which is preliminary data.</text>
</comment>
<sequence length="363" mass="40794">MDFFFNQVRTQEEYNRLLRGDPPPKPTPADKERDFQQILSEFRQVIAHYKKANEHWWYGSVLNMKQQFLIGDMQRETAALKDKQVDIAMSCSLVPKTITISHGFRSTRLIPIPNASYRVVKRPVITPMHHPSGRYIDFPRNGYTLNDKPVTEGKFDGQGKANVELPACEAGYQYHLLINTDITPQDREALFGAYQGVIDKYAAWLTTKWNDQQRAAWATYIKDGINLAEAASAFIDGMVSQLKLLYDTVKEVWKWVSNANEYAAKLVDFIGSAGVEQLKAMTKNGDEAVGKALTLLSDEILVFILADALYCYFQLLTPQQIVNFIADAFGSLVVMIVLYLVLPGGLGKLVLDGIDNLSMAVPG</sequence>
<dbReference type="AlphaFoldDB" id="A0AAJ1YBA3"/>
<evidence type="ECO:0000313" key="2">
    <source>
        <dbReference type="EMBL" id="MDQ9127416.1"/>
    </source>
</evidence>
<dbReference type="RefSeq" id="WP_309047604.1">
    <property type="nucleotide sequence ID" value="NZ_JAVIGA010000012.1"/>
</dbReference>
<organism evidence="2 3">
    <name type="scientific">Serratia fonticola</name>
    <dbReference type="NCBI Taxonomy" id="47917"/>
    <lineage>
        <taxon>Bacteria</taxon>
        <taxon>Pseudomonadati</taxon>
        <taxon>Pseudomonadota</taxon>
        <taxon>Gammaproteobacteria</taxon>
        <taxon>Enterobacterales</taxon>
        <taxon>Yersiniaceae</taxon>
        <taxon>Serratia</taxon>
    </lineage>
</organism>
<dbReference type="EMBL" id="JAVIGA010000012">
    <property type="protein sequence ID" value="MDQ9127416.1"/>
    <property type="molecule type" value="Genomic_DNA"/>
</dbReference>
<evidence type="ECO:0008006" key="4">
    <source>
        <dbReference type="Google" id="ProtNLM"/>
    </source>
</evidence>
<keyword evidence="1" id="KW-0472">Membrane</keyword>
<gene>
    <name evidence="2" type="ORF">RDT67_13345</name>
</gene>
<accession>A0AAJ1YBA3</accession>
<reference evidence="2" key="1">
    <citation type="submission" date="2023-08" db="EMBL/GenBank/DDBJ databases">
        <title>The Comparative Genomic Analysis of Yersiniaceae from Polar Regions.</title>
        <authorList>
            <person name="Goncharov A."/>
            <person name="Aslanov B."/>
            <person name="Kolodzhieva V."/>
            <person name="Azarov D."/>
            <person name="Mochov A."/>
            <person name="Lebedeva E."/>
        </authorList>
    </citation>
    <scope>NUCLEOTIDE SEQUENCE</scope>
    <source>
        <strain evidence="2">Vf</strain>
    </source>
</reference>
<protein>
    <recommendedName>
        <fullName evidence="4">Type IV secretion protein Rhs</fullName>
    </recommendedName>
</protein>
<proteinExistence type="predicted"/>
<keyword evidence="1" id="KW-1133">Transmembrane helix</keyword>
<name>A0AAJ1YBA3_SERFO</name>
<keyword evidence="1" id="KW-0812">Transmembrane</keyword>
<dbReference type="Proteomes" id="UP001224622">
    <property type="component" value="Unassembled WGS sequence"/>
</dbReference>
<evidence type="ECO:0000256" key="1">
    <source>
        <dbReference type="SAM" id="Phobius"/>
    </source>
</evidence>
<feature type="transmembrane region" description="Helical" evidence="1">
    <location>
        <begin position="321"/>
        <end position="342"/>
    </location>
</feature>